<feature type="compositionally biased region" description="Polar residues" evidence="1">
    <location>
        <begin position="72"/>
        <end position="81"/>
    </location>
</feature>
<sequence length="138" mass="15726">MKRLIRRREKAPLWYSDLPPRVHRKLTKISKASRKLIVVKASKAQYENTITNSSSSTTYPSARQLSGGEIQSGPSESQPNAKRQKHQRTNVGSSPGIAKQAALINDCLFASGEKFDWKYFKFDWKYSKTIKPNIIRLS</sequence>
<keyword evidence="3" id="KW-1185">Reference proteome</keyword>
<evidence type="ECO:0000313" key="2">
    <source>
        <dbReference type="EMBL" id="KAK9188110.1"/>
    </source>
</evidence>
<accession>A0AAP0LYQ7</accession>
<reference evidence="2 3" key="1">
    <citation type="submission" date="2024-05" db="EMBL/GenBank/DDBJ databases">
        <title>Haplotype-resolved chromosome-level genome assembly of Huyou (Citrus changshanensis).</title>
        <authorList>
            <person name="Miao C."/>
            <person name="Chen W."/>
            <person name="Wu Y."/>
            <person name="Wang L."/>
            <person name="Zhao S."/>
            <person name="Grierson D."/>
            <person name="Xu C."/>
            <person name="Chen K."/>
        </authorList>
    </citation>
    <scope>NUCLEOTIDE SEQUENCE [LARGE SCALE GENOMIC DNA]</scope>
    <source>
        <strain evidence="2">01-14</strain>
        <tissue evidence="2">Leaf</tissue>
    </source>
</reference>
<comment type="caution">
    <text evidence="2">The sequence shown here is derived from an EMBL/GenBank/DDBJ whole genome shotgun (WGS) entry which is preliminary data.</text>
</comment>
<dbReference type="AlphaFoldDB" id="A0AAP0LYQ7"/>
<name>A0AAP0LYQ7_9ROSI</name>
<dbReference type="Proteomes" id="UP001428341">
    <property type="component" value="Unassembled WGS sequence"/>
</dbReference>
<dbReference type="EMBL" id="JBCGBO010000007">
    <property type="protein sequence ID" value="KAK9188110.1"/>
    <property type="molecule type" value="Genomic_DNA"/>
</dbReference>
<proteinExistence type="predicted"/>
<feature type="region of interest" description="Disordered" evidence="1">
    <location>
        <begin position="50"/>
        <end position="95"/>
    </location>
</feature>
<organism evidence="2 3">
    <name type="scientific">Citrus x changshan-huyou</name>
    <dbReference type="NCBI Taxonomy" id="2935761"/>
    <lineage>
        <taxon>Eukaryota</taxon>
        <taxon>Viridiplantae</taxon>
        <taxon>Streptophyta</taxon>
        <taxon>Embryophyta</taxon>
        <taxon>Tracheophyta</taxon>
        <taxon>Spermatophyta</taxon>
        <taxon>Magnoliopsida</taxon>
        <taxon>eudicotyledons</taxon>
        <taxon>Gunneridae</taxon>
        <taxon>Pentapetalae</taxon>
        <taxon>rosids</taxon>
        <taxon>malvids</taxon>
        <taxon>Sapindales</taxon>
        <taxon>Rutaceae</taxon>
        <taxon>Aurantioideae</taxon>
        <taxon>Citrus</taxon>
    </lineage>
</organism>
<evidence type="ECO:0000256" key="1">
    <source>
        <dbReference type="SAM" id="MobiDB-lite"/>
    </source>
</evidence>
<protein>
    <submittedName>
        <fullName evidence="2">Uncharacterized protein</fullName>
    </submittedName>
</protein>
<evidence type="ECO:0000313" key="3">
    <source>
        <dbReference type="Proteomes" id="UP001428341"/>
    </source>
</evidence>
<gene>
    <name evidence="2" type="ORF">WN944_019509</name>
</gene>